<feature type="active site" evidence="5 6">
    <location>
        <position position="199"/>
    </location>
</feature>
<comment type="catalytic activity">
    <reaction evidence="5">
        <text>L-glutaminyl-[protein] + H2O = L-glutamyl-[protein] + NH4(+)</text>
        <dbReference type="Rhea" id="RHEA:16441"/>
        <dbReference type="Rhea" id="RHEA-COMP:10207"/>
        <dbReference type="Rhea" id="RHEA-COMP:10208"/>
        <dbReference type="ChEBI" id="CHEBI:15377"/>
        <dbReference type="ChEBI" id="CHEBI:28938"/>
        <dbReference type="ChEBI" id="CHEBI:29973"/>
        <dbReference type="ChEBI" id="CHEBI:30011"/>
        <dbReference type="EC" id="3.5.1.44"/>
    </reaction>
</comment>
<evidence type="ECO:0000259" key="8">
    <source>
        <dbReference type="PROSITE" id="PS50110"/>
    </source>
</evidence>
<dbReference type="SUPFAM" id="SSF52172">
    <property type="entry name" value="CheY-like"/>
    <property type="match status" value="1"/>
</dbReference>
<organism evidence="10">
    <name type="scientific">Candidatus Methanophaga sp. ANME-1 ERB7</name>
    <dbReference type="NCBI Taxonomy" id="2759913"/>
    <lineage>
        <taxon>Archaea</taxon>
        <taxon>Methanobacteriati</taxon>
        <taxon>Methanobacteriota</taxon>
        <taxon>Stenosarchaea group</taxon>
        <taxon>Methanomicrobia</taxon>
        <taxon>Candidatus Methanophagales</taxon>
        <taxon>Candidatus Methanophagaceae</taxon>
        <taxon>Candidatus Methanophaga</taxon>
    </lineage>
</organism>
<feature type="active site" evidence="5 6">
    <location>
        <position position="291"/>
    </location>
</feature>
<dbReference type="HAMAP" id="MF_00099">
    <property type="entry name" value="CheB_chemtxs"/>
    <property type="match status" value="1"/>
</dbReference>
<reference evidence="10" key="1">
    <citation type="submission" date="2020-06" db="EMBL/GenBank/DDBJ databases">
        <title>Unique genomic features of the anaerobic methanotrophic archaea.</title>
        <authorList>
            <person name="Chadwick G.L."/>
            <person name="Skennerton C.T."/>
            <person name="Laso-Perez R."/>
            <person name="Leu A.O."/>
            <person name="Speth D.R."/>
            <person name="Yu H."/>
            <person name="Morgan-Lang C."/>
            <person name="Hatzenpichler R."/>
            <person name="Goudeau D."/>
            <person name="Malmstrom R."/>
            <person name="Brazelton W.J."/>
            <person name="Woyke T."/>
            <person name="Hallam S.J."/>
            <person name="Tyson G.W."/>
            <person name="Wegener G."/>
            <person name="Boetius A."/>
            <person name="Orphan V."/>
        </authorList>
    </citation>
    <scope>NUCLEOTIDE SEQUENCE</scope>
</reference>
<evidence type="ECO:0000256" key="2">
    <source>
        <dbReference type="ARBA" id="ARBA00022500"/>
    </source>
</evidence>
<sequence length="346" mass="37647">MNRINNRMINVLVVDDSSLMRRMISEMLDSASDIKVVGTAKDGLDAVEKTEKLRPDVVTMDVEMPRMDGLTALCCIMAKTPVPVVMLTAMGKIEADLAVKSFEYGAVDFVSKPSKTISLDVEEVKEELINKVRAASTVDVKKMAFKVVASRYIDKLLIPPKTDKKVLIIGASTGGPQALSEIIPKLHRTFPLAVLIVQHLPVGFTKSFSERLGWQTSIAMKEAEDNDLIKPGQAFIAPSGYHTVVKNGRIKLNTRPKENSVRPSIDVAMSSAAEAYRDKVIGVLLSGMGKDGAEGMKAIKERGGKTIAQDELTSVIFGMPKAAIELDAVDNVVPLPDIVDEIMRVL</sequence>
<dbReference type="CDD" id="cd16432">
    <property type="entry name" value="CheB_Rec"/>
    <property type="match status" value="1"/>
</dbReference>
<dbReference type="GO" id="GO:0008984">
    <property type="term" value="F:protein-glutamate methylesterase activity"/>
    <property type="evidence" value="ECO:0007669"/>
    <property type="project" value="UniProtKB-UniRule"/>
</dbReference>
<dbReference type="GO" id="GO:0050568">
    <property type="term" value="F:protein-glutamine glutaminase activity"/>
    <property type="evidence" value="ECO:0007669"/>
    <property type="project" value="UniProtKB-UniRule"/>
</dbReference>
<dbReference type="GO" id="GO:0000156">
    <property type="term" value="F:phosphorelay response regulator activity"/>
    <property type="evidence" value="ECO:0007669"/>
    <property type="project" value="InterPro"/>
</dbReference>
<feature type="domain" description="Response regulatory" evidence="8">
    <location>
        <begin position="10"/>
        <end position="127"/>
    </location>
</feature>
<accession>A0A7G9ZCT8</accession>
<dbReference type="GO" id="GO:0005737">
    <property type="term" value="C:cytoplasm"/>
    <property type="evidence" value="ECO:0007669"/>
    <property type="project" value="UniProtKB-SubCell"/>
</dbReference>
<comment type="domain">
    <text evidence="5">Contains a C-terminal catalytic domain, and an N-terminal region which modulates catalytic activity.</text>
</comment>
<dbReference type="AlphaFoldDB" id="A0A7G9ZCT8"/>
<dbReference type="Pfam" id="PF00072">
    <property type="entry name" value="Response_reg"/>
    <property type="match status" value="1"/>
</dbReference>
<evidence type="ECO:0000313" key="10">
    <source>
        <dbReference type="EMBL" id="QNO58072.1"/>
    </source>
</evidence>
<evidence type="ECO:0000256" key="7">
    <source>
        <dbReference type="PROSITE-ProRule" id="PRU00169"/>
    </source>
</evidence>
<dbReference type="Gene3D" id="3.40.50.180">
    <property type="entry name" value="Methylesterase CheB, C-terminal domain"/>
    <property type="match status" value="1"/>
</dbReference>
<dbReference type="PANTHER" id="PTHR42872">
    <property type="entry name" value="PROTEIN-GLUTAMATE METHYLESTERASE/PROTEIN-GLUTAMINE GLUTAMINASE"/>
    <property type="match status" value="1"/>
</dbReference>
<dbReference type="InterPro" id="IPR001789">
    <property type="entry name" value="Sig_transdc_resp-reg_receiver"/>
</dbReference>
<dbReference type="Pfam" id="PF01339">
    <property type="entry name" value="CheB_methylest"/>
    <property type="match status" value="1"/>
</dbReference>
<evidence type="ECO:0000256" key="3">
    <source>
        <dbReference type="ARBA" id="ARBA00022801"/>
    </source>
</evidence>
<keyword evidence="2 5" id="KW-0145">Chemotaxis</keyword>
<dbReference type="EMBL" id="MT631712">
    <property type="protein sequence ID" value="QNO58072.1"/>
    <property type="molecule type" value="Genomic_DNA"/>
</dbReference>
<feature type="domain" description="CheB-type methylesterase" evidence="9">
    <location>
        <begin position="160"/>
        <end position="346"/>
    </location>
</feature>
<dbReference type="PROSITE" id="PS50110">
    <property type="entry name" value="RESPONSE_REGULATORY"/>
    <property type="match status" value="1"/>
</dbReference>
<comment type="subcellular location">
    <subcellularLocation>
        <location evidence="5">Cytoplasm</location>
    </subcellularLocation>
</comment>
<feature type="modified residue" description="4-aspartylphosphate" evidence="5 7">
    <location>
        <position position="61"/>
    </location>
</feature>
<comment type="PTM">
    <text evidence="5">Phosphorylated by CheA. Phosphorylation of the N-terminal regulatory domain activates the methylesterase activity.</text>
</comment>
<dbReference type="Gene3D" id="3.40.50.2300">
    <property type="match status" value="1"/>
</dbReference>
<gene>
    <name evidence="5 10" type="primary">cheB</name>
    <name evidence="10" type="ORF">BLAHKPKO_00036</name>
</gene>
<dbReference type="NCBIfam" id="NF001965">
    <property type="entry name" value="PRK00742.1"/>
    <property type="match status" value="1"/>
</dbReference>
<dbReference type="InterPro" id="IPR011006">
    <property type="entry name" value="CheY-like_superfamily"/>
</dbReference>
<keyword evidence="1 5" id="KW-0963">Cytoplasm</keyword>
<dbReference type="PIRSF" id="PIRSF000876">
    <property type="entry name" value="RR_chemtxs_CheB"/>
    <property type="match status" value="1"/>
</dbReference>
<proteinExistence type="inferred from homology"/>
<dbReference type="PANTHER" id="PTHR42872:SF6">
    <property type="entry name" value="PROTEIN-GLUTAMATE METHYLESTERASE_PROTEIN-GLUTAMINE GLUTAMINASE"/>
    <property type="match status" value="1"/>
</dbReference>
<dbReference type="EC" id="3.1.1.61" evidence="5"/>
<keyword evidence="3 5" id="KW-0378">Hydrolase</keyword>
<dbReference type="SUPFAM" id="SSF52738">
    <property type="entry name" value="Methylesterase CheB, C-terminal domain"/>
    <property type="match status" value="1"/>
</dbReference>
<dbReference type="InterPro" id="IPR035909">
    <property type="entry name" value="CheB_C"/>
</dbReference>
<evidence type="ECO:0000256" key="6">
    <source>
        <dbReference type="PROSITE-ProRule" id="PRU00050"/>
    </source>
</evidence>
<dbReference type="PROSITE" id="PS50122">
    <property type="entry name" value="CHEB"/>
    <property type="match status" value="1"/>
</dbReference>
<evidence type="ECO:0000259" key="9">
    <source>
        <dbReference type="PROSITE" id="PS50122"/>
    </source>
</evidence>
<comment type="similarity">
    <text evidence="5">Belongs to the CheB family.</text>
</comment>
<dbReference type="InterPro" id="IPR008248">
    <property type="entry name" value="CheB-like"/>
</dbReference>
<feature type="active site" evidence="5 6">
    <location>
        <position position="172"/>
    </location>
</feature>
<dbReference type="GO" id="GO:0006935">
    <property type="term" value="P:chemotaxis"/>
    <property type="evidence" value="ECO:0007669"/>
    <property type="project" value="UniProtKB-UniRule"/>
</dbReference>
<evidence type="ECO:0000256" key="1">
    <source>
        <dbReference type="ARBA" id="ARBA00022490"/>
    </source>
</evidence>
<dbReference type="NCBIfam" id="NF009206">
    <property type="entry name" value="PRK12555.1"/>
    <property type="match status" value="1"/>
</dbReference>
<protein>
    <recommendedName>
        <fullName evidence="5">Protein-glutamate methylesterase/protein-glutamine glutaminase</fullName>
        <ecNumber evidence="5">3.1.1.61</ecNumber>
        <ecNumber evidence="5">3.5.1.44</ecNumber>
    </recommendedName>
</protein>
<dbReference type="InterPro" id="IPR000673">
    <property type="entry name" value="Sig_transdc_resp-reg_Me-estase"/>
</dbReference>
<comment type="catalytic activity">
    <reaction evidence="4 5">
        <text>[protein]-L-glutamate 5-O-methyl ester + H2O = L-glutamyl-[protein] + methanol + H(+)</text>
        <dbReference type="Rhea" id="RHEA:23236"/>
        <dbReference type="Rhea" id="RHEA-COMP:10208"/>
        <dbReference type="Rhea" id="RHEA-COMP:10311"/>
        <dbReference type="ChEBI" id="CHEBI:15377"/>
        <dbReference type="ChEBI" id="CHEBI:15378"/>
        <dbReference type="ChEBI" id="CHEBI:17790"/>
        <dbReference type="ChEBI" id="CHEBI:29973"/>
        <dbReference type="ChEBI" id="CHEBI:82795"/>
        <dbReference type="EC" id="3.1.1.61"/>
    </reaction>
</comment>
<name>A0A7G9ZCT8_9EURY</name>
<comment type="function">
    <text evidence="5">Involved in chemotaxis. Part of a chemotaxis signal transduction system that modulates chemotaxis in response to various stimuli. Catalyzes the demethylation of specific methylglutamate residues introduced into the chemoreceptors (methyl-accepting chemotaxis proteins or MCP) by CheR. Also mediates the irreversible deamidation of specific glutamine residues to glutamic acid.</text>
</comment>
<evidence type="ECO:0000256" key="5">
    <source>
        <dbReference type="HAMAP-Rule" id="MF_00099"/>
    </source>
</evidence>
<dbReference type="SMART" id="SM00448">
    <property type="entry name" value="REC"/>
    <property type="match status" value="1"/>
</dbReference>
<keyword evidence="5 7" id="KW-0597">Phosphoprotein</keyword>
<dbReference type="CDD" id="cd17541">
    <property type="entry name" value="REC_CheB-like"/>
    <property type="match status" value="1"/>
</dbReference>
<evidence type="ECO:0000256" key="4">
    <source>
        <dbReference type="ARBA" id="ARBA00048267"/>
    </source>
</evidence>
<dbReference type="EC" id="3.5.1.44" evidence="5"/>